<protein>
    <submittedName>
        <fullName evidence="1">Uncharacterized protein</fullName>
    </submittedName>
</protein>
<dbReference type="EMBL" id="VLKE01000001">
    <property type="protein sequence ID" value="TWH65693.1"/>
    <property type="molecule type" value="Genomic_DNA"/>
</dbReference>
<organism evidence="1 2">
    <name type="scientific">Micromonospora olivasterospora</name>
    <dbReference type="NCBI Taxonomy" id="1880"/>
    <lineage>
        <taxon>Bacteria</taxon>
        <taxon>Bacillati</taxon>
        <taxon>Actinomycetota</taxon>
        <taxon>Actinomycetes</taxon>
        <taxon>Micromonosporales</taxon>
        <taxon>Micromonosporaceae</taxon>
        <taxon>Micromonospora</taxon>
    </lineage>
</organism>
<comment type="caution">
    <text evidence="1">The sequence shown here is derived from an EMBL/GenBank/DDBJ whole genome shotgun (WGS) entry which is preliminary data.</text>
</comment>
<evidence type="ECO:0000313" key="1">
    <source>
        <dbReference type="EMBL" id="TWH65693.1"/>
    </source>
</evidence>
<accession>A0A562I4Y2</accession>
<proteinExistence type="predicted"/>
<reference evidence="1 2" key="1">
    <citation type="submission" date="2019-07" db="EMBL/GenBank/DDBJ databases">
        <title>R&amp;d 2014.</title>
        <authorList>
            <person name="Klenk H.-P."/>
        </authorList>
    </citation>
    <scope>NUCLEOTIDE SEQUENCE [LARGE SCALE GENOMIC DNA]</scope>
    <source>
        <strain evidence="1 2">DSM 43868</strain>
    </source>
</reference>
<gene>
    <name evidence="1" type="ORF">JD77_00631</name>
</gene>
<dbReference type="AlphaFoldDB" id="A0A562I4Y2"/>
<evidence type="ECO:0000313" key="2">
    <source>
        <dbReference type="Proteomes" id="UP000319825"/>
    </source>
</evidence>
<keyword evidence="2" id="KW-1185">Reference proteome</keyword>
<name>A0A562I4Y2_MICOL</name>
<dbReference type="Proteomes" id="UP000319825">
    <property type="component" value="Unassembled WGS sequence"/>
</dbReference>
<sequence>MDPFGIRALEQTRRHVLSARPDAPVVPEHRPDGPPLADLRVSVAALLRYLADRVEPERDIETRPL</sequence>
<dbReference type="OrthoDB" id="3405033at2"/>
<dbReference type="RefSeq" id="WP_145772953.1">
    <property type="nucleotide sequence ID" value="NZ_BAAATQ010000043.1"/>
</dbReference>